<evidence type="ECO:0000313" key="7">
    <source>
        <dbReference type="EMBL" id="CAA3021588.1"/>
    </source>
</evidence>
<feature type="domain" description="Fe2OG dioxygenase" evidence="6">
    <location>
        <begin position="207"/>
        <end position="308"/>
    </location>
</feature>
<evidence type="ECO:0000256" key="3">
    <source>
        <dbReference type="ARBA" id="ARBA00022896"/>
    </source>
</evidence>
<evidence type="ECO:0000313" key="8">
    <source>
        <dbReference type="Proteomes" id="UP000594638"/>
    </source>
</evidence>
<gene>
    <name evidence="7" type="ORF">OLEA9_A064504</name>
</gene>
<evidence type="ECO:0000256" key="2">
    <source>
        <dbReference type="ARBA" id="ARBA00022723"/>
    </source>
</evidence>
<evidence type="ECO:0000256" key="1">
    <source>
        <dbReference type="ARBA" id="ARBA00008056"/>
    </source>
</evidence>
<dbReference type="Gramene" id="OE9A064504T1">
    <property type="protein sequence ID" value="OE9A064504C1"/>
    <property type="gene ID" value="OE9A064504"/>
</dbReference>
<dbReference type="Proteomes" id="UP000594638">
    <property type="component" value="Unassembled WGS sequence"/>
</dbReference>
<comment type="similarity">
    <text evidence="1">Belongs to the iron/ascorbate-dependent oxidoreductase family.</text>
</comment>
<keyword evidence="5" id="KW-0408">Iron</keyword>
<reference evidence="7 8" key="1">
    <citation type="submission" date="2019-12" db="EMBL/GenBank/DDBJ databases">
        <authorList>
            <person name="Alioto T."/>
            <person name="Alioto T."/>
            <person name="Gomez Garrido J."/>
        </authorList>
    </citation>
    <scope>NUCLEOTIDE SEQUENCE [LARGE SCALE GENOMIC DNA]</scope>
</reference>
<dbReference type="PROSITE" id="PS51471">
    <property type="entry name" value="FE2OG_OXY"/>
    <property type="match status" value="2"/>
</dbReference>
<accession>A0A8S0UN43</accession>
<keyword evidence="8" id="KW-1185">Reference proteome</keyword>
<dbReference type="InterPro" id="IPR044861">
    <property type="entry name" value="IPNS-like_FE2OG_OXY"/>
</dbReference>
<dbReference type="GO" id="GO:0046872">
    <property type="term" value="F:metal ion binding"/>
    <property type="evidence" value="ECO:0007669"/>
    <property type="project" value="UniProtKB-KW"/>
</dbReference>
<feature type="domain" description="Fe2OG dioxygenase" evidence="6">
    <location>
        <begin position="540"/>
        <end position="639"/>
    </location>
</feature>
<organism evidence="7 8">
    <name type="scientific">Olea europaea subsp. europaea</name>
    <dbReference type="NCBI Taxonomy" id="158383"/>
    <lineage>
        <taxon>Eukaryota</taxon>
        <taxon>Viridiplantae</taxon>
        <taxon>Streptophyta</taxon>
        <taxon>Embryophyta</taxon>
        <taxon>Tracheophyta</taxon>
        <taxon>Spermatophyta</taxon>
        <taxon>Magnoliopsida</taxon>
        <taxon>eudicotyledons</taxon>
        <taxon>Gunneridae</taxon>
        <taxon>Pentapetalae</taxon>
        <taxon>asterids</taxon>
        <taxon>lamiids</taxon>
        <taxon>Lamiales</taxon>
        <taxon>Oleaceae</taxon>
        <taxon>Oleeae</taxon>
        <taxon>Olea</taxon>
    </lineage>
</organism>
<dbReference type="GO" id="GO:0016706">
    <property type="term" value="F:2-oxoglutarate-dependent dioxygenase activity"/>
    <property type="evidence" value="ECO:0007669"/>
    <property type="project" value="UniProtKB-ARBA"/>
</dbReference>
<dbReference type="InterPro" id="IPR026992">
    <property type="entry name" value="DIOX_N"/>
</dbReference>
<dbReference type="GO" id="GO:0031418">
    <property type="term" value="F:L-ascorbic acid binding"/>
    <property type="evidence" value="ECO:0007669"/>
    <property type="project" value="UniProtKB-KW"/>
</dbReference>
<keyword evidence="3" id="KW-0847">Vitamin C</keyword>
<dbReference type="FunFam" id="2.60.120.330:FF:000005">
    <property type="entry name" value="1-aminocyclopropane-1-carboxylate oxidase homolog 1"/>
    <property type="match status" value="2"/>
</dbReference>
<dbReference type="PANTHER" id="PTHR10209">
    <property type="entry name" value="OXIDOREDUCTASE, 2OG-FE II OXYGENASE FAMILY PROTEIN"/>
    <property type="match status" value="1"/>
</dbReference>
<sequence length="691" mass="78779">MSEYDRKRETKEFDDTKTGVKGLLEKGLSKIPRIFFHDQYILEKKSVSASPEYSIPIIDFEGLNVHAVRRKEIVNKVKDACESWGFFQIINHGIQVSILDKVTEGIRKFHELETEVKKQYYSRDVKRKITFNTNFDLLQASTANWRDSIYFVMAPDPPEPEEIPEVCRNIMMEYTKEVMNLGFTLFELLSEALGLNPNHLRNMDCAEGLYILGHYYPPCPEPDLTLGLSNHTDCSFLTVLLQDQIGGLQVLHQNQWVDVPSLPGALVVNVGDLVELITNARFKSVYHRVLAKNIGPRISVASFFRLHFQESSKTKMYGPIKELLSDEHPAIYRETTSEEIATCRYTKAFDDTKAGVKGLVDAGITKVPRIFIQPPDDFDRKSNPQFEFPLIDLEGFRDDPNGRKEIIDKVRDAAETWGFFQVINHGIPDSVLEEMLNGVRRFFEQDTEVKKEWYTRDYSKTVVYNSNFDLYSAPSANWRDTLFCQMAPHLPNHDELPSVCRDIMIAFIKHVLKLGSCLFQILSVALDLKLDHLEDMGCAKGLALLCHYYPVCPQPELTLGTSQHADSDFLTVLLNDQVSGLQVLHQNQWVDVPPVRGALVVNIGDLLQLVSNDRFFSAEHRVLANNVGPRISVACFFRSDLSASPKLYGPIEELLSEDNPPKYRATTMKDYLTYFNTKGLDGTSALLHYRI</sequence>
<evidence type="ECO:0000259" key="6">
    <source>
        <dbReference type="PROSITE" id="PS51471"/>
    </source>
</evidence>
<dbReference type="InterPro" id="IPR005123">
    <property type="entry name" value="Oxoglu/Fe-dep_dioxygenase_dom"/>
</dbReference>
<evidence type="ECO:0000256" key="5">
    <source>
        <dbReference type="ARBA" id="ARBA00023004"/>
    </source>
</evidence>
<keyword evidence="4" id="KW-0560">Oxidoreductase</keyword>
<dbReference type="OrthoDB" id="288590at2759"/>
<protein>
    <submittedName>
        <fullName evidence="7">1-aminocyclopropane-1-carboxylate oxidase homolog 1-like</fullName>
    </submittedName>
</protein>
<proteinExistence type="inferred from homology"/>
<keyword evidence="2" id="KW-0479">Metal-binding</keyword>
<dbReference type="Pfam" id="PF03171">
    <property type="entry name" value="2OG-FeII_Oxy"/>
    <property type="match status" value="2"/>
</dbReference>
<dbReference type="AlphaFoldDB" id="A0A8S0UN43"/>
<comment type="caution">
    <text evidence="7">The sequence shown here is derived from an EMBL/GenBank/DDBJ whole genome shotgun (WGS) entry which is preliminary data.</text>
</comment>
<dbReference type="SUPFAM" id="SSF51197">
    <property type="entry name" value="Clavaminate synthase-like"/>
    <property type="match status" value="2"/>
</dbReference>
<dbReference type="Pfam" id="PF14226">
    <property type="entry name" value="DIOX_N"/>
    <property type="match status" value="2"/>
</dbReference>
<dbReference type="PANTHER" id="PTHR10209:SF884">
    <property type="entry name" value="1-AMINOCYCLOPROPANE-1-CARBOXYLATE OXIDASE HOMOLOG 1-LIKE"/>
    <property type="match status" value="1"/>
</dbReference>
<dbReference type="EMBL" id="CACTIH010009057">
    <property type="protein sequence ID" value="CAA3021588.1"/>
    <property type="molecule type" value="Genomic_DNA"/>
</dbReference>
<dbReference type="GO" id="GO:0002238">
    <property type="term" value="P:response to molecule of fungal origin"/>
    <property type="evidence" value="ECO:0007669"/>
    <property type="project" value="UniProtKB-ARBA"/>
</dbReference>
<dbReference type="Gene3D" id="2.60.120.330">
    <property type="entry name" value="B-lactam Antibiotic, Isopenicillin N Synthase, Chain"/>
    <property type="match status" value="2"/>
</dbReference>
<dbReference type="GO" id="GO:0009805">
    <property type="term" value="P:coumarin biosynthetic process"/>
    <property type="evidence" value="ECO:0007669"/>
    <property type="project" value="UniProtKB-ARBA"/>
</dbReference>
<name>A0A8S0UN43_OLEEU</name>
<dbReference type="InterPro" id="IPR027443">
    <property type="entry name" value="IPNS-like_sf"/>
</dbReference>
<evidence type="ECO:0000256" key="4">
    <source>
        <dbReference type="ARBA" id="ARBA00023002"/>
    </source>
</evidence>